<reference evidence="13" key="1">
    <citation type="submission" date="2017-06" db="EMBL/GenBank/DDBJ databases">
        <authorList>
            <person name="Varghese N."/>
            <person name="Submissions S."/>
        </authorList>
    </citation>
    <scope>NUCLEOTIDE SEQUENCE [LARGE SCALE GENOMIC DNA]</scope>
    <source>
        <strain evidence="13">DSM 46839</strain>
    </source>
</reference>
<dbReference type="SUPFAM" id="SSF52413">
    <property type="entry name" value="UDP-glucose/GDP-mannose dehydrogenase C-terminal domain"/>
    <property type="match status" value="1"/>
</dbReference>
<dbReference type="Proteomes" id="UP000198373">
    <property type="component" value="Unassembled WGS sequence"/>
</dbReference>
<dbReference type="InterPro" id="IPR008927">
    <property type="entry name" value="6-PGluconate_DH-like_C_sf"/>
</dbReference>
<keyword evidence="5 7" id="KW-0520">NAD</keyword>
<dbReference type="GO" id="GO:0051287">
    <property type="term" value="F:NAD binding"/>
    <property type="evidence" value="ECO:0007669"/>
    <property type="project" value="InterPro"/>
</dbReference>
<protein>
    <recommendedName>
        <fullName evidence="3 7">UDP-glucose 6-dehydrogenase</fullName>
        <ecNumber evidence="3 7">1.1.1.22</ecNumber>
    </recommendedName>
</protein>
<dbReference type="RefSeq" id="WP_089307363.1">
    <property type="nucleotide sequence ID" value="NZ_FZOO01000013.1"/>
</dbReference>
<dbReference type="SUPFAM" id="SSF48179">
    <property type="entry name" value="6-phosphogluconate dehydrogenase C-terminal domain-like"/>
    <property type="match status" value="1"/>
</dbReference>
<feature type="binding site" evidence="9">
    <location>
        <position position="331"/>
    </location>
    <ligand>
        <name>substrate</name>
    </ligand>
</feature>
<evidence type="ECO:0000259" key="11">
    <source>
        <dbReference type="SMART" id="SM00984"/>
    </source>
</evidence>
<dbReference type="Gene3D" id="1.20.5.170">
    <property type="match status" value="1"/>
</dbReference>
<feature type="binding site" evidence="10">
    <location>
        <position position="42"/>
    </location>
    <ligand>
        <name>NAD(+)</name>
        <dbReference type="ChEBI" id="CHEBI:57540"/>
    </ligand>
</feature>
<sequence length="446" mass="46963">MDASGTLPAISVFGLGYVGSISAACFAARGHRVVGVDVDPRKLELLRRGLPPVIEAGLTELVRDAVTSGLLSVTDSATEAVLDSDVSLVCVATPSLPGGGLSTAYLEAVTTQIGAVLAAKAGWHTVVYRSTMLPGTCEGRLIPLLEQLSGKQVGVDFGVCVNPEFLREGTSVQDFSAPPKTVVGQTEERSAALVVGLYDGIPGPRFVVPIGVAEMAKYVDNCFHALKVDFANEIGAICAALGLDSHEVMDVFLSDTKLNLSAAYLRPGFAFGGSCLPKDVRALAHTARQHDVEVPVLANILASNEAHLRRALDSILALGKRKVGLFGLSFKSGTDDLRESPMVELAERLIGKGCDVLIHDENVALSRLTGSNKAHIDDRLPHLAEHLARDRDAVAQHGEVLVVAAGDDATVAAVERAPVGTVVLDLVHVPRLRAARAGNQYLGLSW</sequence>
<comment type="similarity">
    <text evidence="2 7">Belongs to the UDP-glucose/GDP-mannose dehydrogenase family.</text>
</comment>
<accession>A0A239J8N5</accession>
<name>A0A239J8N5_9ACTN</name>
<evidence type="ECO:0000256" key="9">
    <source>
        <dbReference type="PIRSR" id="PIRSR500134-2"/>
    </source>
</evidence>
<evidence type="ECO:0000256" key="6">
    <source>
        <dbReference type="ARBA" id="ARBA00047473"/>
    </source>
</evidence>
<dbReference type="PIRSF" id="PIRSF000124">
    <property type="entry name" value="UDPglc_GDPman_dh"/>
    <property type="match status" value="1"/>
</dbReference>
<feature type="binding site" evidence="10">
    <location>
        <position position="278"/>
    </location>
    <ligand>
        <name>NAD(+)</name>
        <dbReference type="ChEBI" id="CHEBI:57540"/>
    </ligand>
</feature>
<feature type="binding site" evidence="10">
    <location>
        <position position="131"/>
    </location>
    <ligand>
        <name>NAD(+)</name>
        <dbReference type="ChEBI" id="CHEBI:57540"/>
    </ligand>
</feature>
<dbReference type="PANTHER" id="PTHR43750">
    <property type="entry name" value="UDP-GLUCOSE 6-DEHYDROGENASE TUAD"/>
    <property type="match status" value="1"/>
</dbReference>
<dbReference type="InterPro" id="IPR014027">
    <property type="entry name" value="UDP-Glc/GDP-Man_DH_C"/>
</dbReference>
<comment type="pathway">
    <text evidence="1">Nucleotide-sugar biosynthesis; UDP-alpha-D-glucuronate biosynthesis; UDP-alpha-D-glucuronate from UDP-alpha-D-glucose: step 1/1.</text>
</comment>
<dbReference type="EMBL" id="FZOO01000013">
    <property type="protein sequence ID" value="SNT02227.1"/>
    <property type="molecule type" value="Genomic_DNA"/>
</dbReference>
<dbReference type="Pfam" id="PF00984">
    <property type="entry name" value="UDPG_MGDP_dh"/>
    <property type="match status" value="1"/>
</dbReference>
<feature type="binding site" evidence="10">
    <location>
        <position position="93"/>
    </location>
    <ligand>
        <name>NAD(+)</name>
        <dbReference type="ChEBI" id="CHEBI:57540"/>
    </ligand>
</feature>
<feature type="domain" description="UDP-glucose/GDP-mannose dehydrogenase C-terminal" evidence="11">
    <location>
        <begin position="324"/>
        <end position="431"/>
    </location>
</feature>
<dbReference type="PANTHER" id="PTHR43750:SF1">
    <property type="entry name" value="GDP-MANNOSE 6-DEHYDROGENASE"/>
    <property type="match status" value="1"/>
</dbReference>
<feature type="binding site" evidence="10">
    <location>
        <position position="338"/>
    </location>
    <ligand>
        <name>NAD(+)</name>
        <dbReference type="ChEBI" id="CHEBI:57540"/>
    </ligand>
</feature>
<keyword evidence="4 7" id="KW-0560">Oxidoreductase</keyword>
<comment type="catalytic activity">
    <reaction evidence="6 7">
        <text>UDP-alpha-D-glucose + 2 NAD(+) + H2O = UDP-alpha-D-glucuronate + 2 NADH + 3 H(+)</text>
        <dbReference type="Rhea" id="RHEA:23596"/>
        <dbReference type="ChEBI" id="CHEBI:15377"/>
        <dbReference type="ChEBI" id="CHEBI:15378"/>
        <dbReference type="ChEBI" id="CHEBI:57540"/>
        <dbReference type="ChEBI" id="CHEBI:57945"/>
        <dbReference type="ChEBI" id="CHEBI:58052"/>
        <dbReference type="ChEBI" id="CHEBI:58885"/>
        <dbReference type="EC" id="1.1.1.22"/>
    </reaction>
</comment>
<dbReference type="SUPFAM" id="SSF51735">
    <property type="entry name" value="NAD(P)-binding Rossmann-fold domains"/>
    <property type="match status" value="1"/>
</dbReference>
<proteinExistence type="inferred from homology"/>
<dbReference type="PIRSF" id="PIRSF500134">
    <property type="entry name" value="UDPglc_DH_bac"/>
    <property type="match status" value="1"/>
</dbReference>
<dbReference type="InterPro" id="IPR028357">
    <property type="entry name" value="UDPglc_DH_bac"/>
</dbReference>
<evidence type="ECO:0000313" key="12">
    <source>
        <dbReference type="EMBL" id="SNT02227.1"/>
    </source>
</evidence>
<evidence type="ECO:0000256" key="4">
    <source>
        <dbReference type="ARBA" id="ARBA00023002"/>
    </source>
</evidence>
<dbReference type="InterPro" id="IPR001732">
    <property type="entry name" value="UDP-Glc/GDP-Man_DH_N"/>
</dbReference>
<feature type="binding site" evidence="9">
    <location>
        <begin position="165"/>
        <end position="168"/>
    </location>
    <ligand>
        <name>substrate</name>
    </ligand>
</feature>
<evidence type="ECO:0000256" key="8">
    <source>
        <dbReference type="PIRSR" id="PIRSR500134-1"/>
    </source>
</evidence>
<dbReference type="Pfam" id="PF03721">
    <property type="entry name" value="UDPG_MGDP_dh_N"/>
    <property type="match status" value="1"/>
</dbReference>
<dbReference type="SMART" id="SM00984">
    <property type="entry name" value="UDPG_MGDP_dh_C"/>
    <property type="match status" value="1"/>
</dbReference>
<dbReference type="InterPro" id="IPR036220">
    <property type="entry name" value="UDP-Glc/GDP-Man_DH_C_sf"/>
</dbReference>
<evidence type="ECO:0000256" key="7">
    <source>
        <dbReference type="PIRNR" id="PIRNR000124"/>
    </source>
</evidence>
<feature type="active site" description="Nucleophile" evidence="8">
    <location>
        <position position="275"/>
    </location>
</feature>
<dbReference type="AlphaFoldDB" id="A0A239J8N5"/>
<evidence type="ECO:0000256" key="3">
    <source>
        <dbReference type="ARBA" id="ARBA00012954"/>
    </source>
</evidence>
<evidence type="ECO:0000256" key="1">
    <source>
        <dbReference type="ARBA" id="ARBA00004701"/>
    </source>
</evidence>
<dbReference type="UniPathway" id="UPA00038">
    <property type="reaction ID" value="UER00491"/>
</dbReference>
<dbReference type="GO" id="GO:0003979">
    <property type="term" value="F:UDP-glucose 6-dehydrogenase activity"/>
    <property type="evidence" value="ECO:0007669"/>
    <property type="project" value="UniProtKB-EC"/>
</dbReference>
<feature type="binding site" evidence="10">
    <location>
        <position position="168"/>
    </location>
    <ligand>
        <name>NAD(+)</name>
        <dbReference type="ChEBI" id="CHEBI:57540"/>
    </ligand>
</feature>
<evidence type="ECO:0000256" key="5">
    <source>
        <dbReference type="ARBA" id="ARBA00023027"/>
    </source>
</evidence>
<dbReference type="NCBIfam" id="TIGR03026">
    <property type="entry name" value="NDP-sugDHase"/>
    <property type="match status" value="1"/>
</dbReference>
<dbReference type="OrthoDB" id="5193947at2"/>
<feature type="binding site" evidence="9">
    <location>
        <position position="272"/>
    </location>
    <ligand>
        <name>substrate</name>
    </ligand>
</feature>
<evidence type="ECO:0000313" key="13">
    <source>
        <dbReference type="Proteomes" id="UP000198373"/>
    </source>
</evidence>
<feature type="binding site" evidence="9">
    <location>
        <position position="217"/>
    </location>
    <ligand>
        <name>substrate</name>
    </ligand>
</feature>
<dbReference type="Pfam" id="PF03720">
    <property type="entry name" value="UDPG_MGDP_dh_C"/>
    <property type="match status" value="1"/>
</dbReference>
<organism evidence="12 13">
    <name type="scientific">Geodermatophilus pulveris</name>
    <dbReference type="NCBI Taxonomy" id="1564159"/>
    <lineage>
        <taxon>Bacteria</taxon>
        <taxon>Bacillati</taxon>
        <taxon>Actinomycetota</taxon>
        <taxon>Actinomycetes</taxon>
        <taxon>Geodermatophilales</taxon>
        <taxon>Geodermatophilaceae</taxon>
        <taxon>Geodermatophilus</taxon>
    </lineage>
</organism>
<dbReference type="EC" id="1.1.1.22" evidence="3 7"/>
<dbReference type="InterPro" id="IPR017476">
    <property type="entry name" value="UDP-Glc/GDP-Man"/>
</dbReference>
<keyword evidence="13" id="KW-1185">Reference proteome</keyword>
<dbReference type="GO" id="GO:0006065">
    <property type="term" value="P:UDP-glucuronate biosynthetic process"/>
    <property type="evidence" value="ECO:0007669"/>
    <property type="project" value="UniProtKB-UniPathway"/>
</dbReference>
<dbReference type="Gene3D" id="3.40.50.720">
    <property type="entry name" value="NAD(P)-binding Rossmann-like Domain"/>
    <property type="match status" value="2"/>
</dbReference>
<dbReference type="GO" id="GO:0000271">
    <property type="term" value="P:polysaccharide biosynthetic process"/>
    <property type="evidence" value="ECO:0007669"/>
    <property type="project" value="InterPro"/>
</dbReference>
<feature type="binding site" evidence="9">
    <location>
        <begin position="264"/>
        <end position="268"/>
    </location>
    <ligand>
        <name>substrate</name>
    </ligand>
</feature>
<dbReference type="InterPro" id="IPR014026">
    <property type="entry name" value="UDP-Glc/GDP-Man_DH_dimer"/>
</dbReference>
<gene>
    <name evidence="12" type="ORF">SAMN06893096_11349</name>
</gene>
<evidence type="ECO:0000256" key="10">
    <source>
        <dbReference type="PIRSR" id="PIRSR500134-3"/>
    </source>
</evidence>
<dbReference type="InterPro" id="IPR036291">
    <property type="entry name" value="NAD(P)-bd_dom_sf"/>
</dbReference>
<feature type="binding site" evidence="10">
    <location>
        <position position="37"/>
    </location>
    <ligand>
        <name>NAD(+)</name>
        <dbReference type="ChEBI" id="CHEBI:57540"/>
    </ligand>
</feature>
<evidence type="ECO:0000256" key="2">
    <source>
        <dbReference type="ARBA" id="ARBA00006601"/>
    </source>
</evidence>